<dbReference type="PANTHER" id="PTHR11935">
    <property type="entry name" value="BETA LACTAMASE DOMAIN"/>
    <property type="match status" value="1"/>
</dbReference>
<dbReference type="PANTHER" id="PTHR11935:SF94">
    <property type="entry name" value="TENZING NORGAY, ISOFORM C"/>
    <property type="match status" value="1"/>
</dbReference>
<evidence type="ECO:0000256" key="2">
    <source>
        <dbReference type="ARBA" id="ARBA00001947"/>
    </source>
</evidence>
<dbReference type="GO" id="GO:0004416">
    <property type="term" value="F:hydroxyacylglutathione hydrolase activity"/>
    <property type="evidence" value="ECO:0007669"/>
    <property type="project" value="UniProtKB-EC"/>
</dbReference>
<dbReference type="Pfam" id="PF00753">
    <property type="entry name" value="Lactamase_B"/>
    <property type="match status" value="1"/>
</dbReference>
<dbReference type="InterPro" id="IPR032282">
    <property type="entry name" value="HAGH_C"/>
</dbReference>
<evidence type="ECO:0000313" key="12">
    <source>
        <dbReference type="Proteomes" id="UP001168821"/>
    </source>
</evidence>
<comment type="similarity">
    <text evidence="4">Belongs to the metallo-beta-lactamase superfamily. Glyoxalase II family.</text>
</comment>
<dbReference type="InterPro" id="IPR035680">
    <property type="entry name" value="Clx_II_MBL"/>
</dbReference>
<accession>A0AA38HJ86</accession>
<evidence type="ECO:0000259" key="10">
    <source>
        <dbReference type="SMART" id="SM00849"/>
    </source>
</evidence>
<evidence type="ECO:0000256" key="5">
    <source>
        <dbReference type="ARBA" id="ARBA00011917"/>
    </source>
</evidence>
<comment type="catalytic activity">
    <reaction evidence="1">
        <text>an S-(2-hydroxyacyl)glutathione + H2O = a 2-hydroxy carboxylate + glutathione + H(+)</text>
        <dbReference type="Rhea" id="RHEA:21864"/>
        <dbReference type="ChEBI" id="CHEBI:15377"/>
        <dbReference type="ChEBI" id="CHEBI:15378"/>
        <dbReference type="ChEBI" id="CHEBI:57925"/>
        <dbReference type="ChEBI" id="CHEBI:58896"/>
        <dbReference type="ChEBI" id="CHEBI:71261"/>
        <dbReference type="EC" id="3.1.2.6"/>
    </reaction>
</comment>
<keyword evidence="7" id="KW-0378">Hydrolase</keyword>
<feature type="domain" description="Metallo-beta-lactamase" evidence="10">
    <location>
        <begin position="29"/>
        <end position="176"/>
    </location>
</feature>
<comment type="pathway">
    <text evidence="3">Secondary metabolite metabolism; methylglyoxal degradation; (R)-lactate from methylglyoxal: step 2/2.</text>
</comment>
<dbReference type="GO" id="GO:0046872">
    <property type="term" value="F:metal ion binding"/>
    <property type="evidence" value="ECO:0007669"/>
    <property type="project" value="UniProtKB-KW"/>
</dbReference>
<gene>
    <name evidence="11" type="ORF">Zmor_016460</name>
</gene>
<keyword evidence="12" id="KW-1185">Reference proteome</keyword>
<name>A0AA38HJ86_9CUCU</name>
<comment type="caution">
    <text evidence="11">The sequence shown here is derived from an EMBL/GenBank/DDBJ whole genome shotgun (WGS) entry which is preliminary data.</text>
</comment>
<dbReference type="InterPro" id="IPR036866">
    <property type="entry name" value="RibonucZ/Hydroxyglut_hydro"/>
</dbReference>
<comment type="cofactor">
    <cofactor evidence="2">
        <name>Zn(2+)</name>
        <dbReference type="ChEBI" id="CHEBI:29105"/>
    </cofactor>
</comment>
<evidence type="ECO:0000256" key="8">
    <source>
        <dbReference type="ARBA" id="ARBA00022833"/>
    </source>
</evidence>
<evidence type="ECO:0000313" key="11">
    <source>
        <dbReference type="EMBL" id="KAJ3634464.1"/>
    </source>
</evidence>
<dbReference type="CDD" id="cd07723">
    <property type="entry name" value="hydroxyacylglutathione_hydrolase_MBL-fold"/>
    <property type="match status" value="1"/>
</dbReference>
<keyword evidence="6" id="KW-0479">Metal-binding</keyword>
<organism evidence="11 12">
    <name type="scientific">Zophobas morio</name>
    <dbReference type="NCBI Taxonomy" id="2755281"/>
    <lineage>
        <taxon>Eukaryota</taxon>
        <taxon>Metazoa</taxon>
        <taxon>Ecdysozoa</taxon>
        <taxon>Arthropoda</taxon>
        <taxon>Hexapoda</taxon>
        <taxon>Insecta</taxon>
        <taxon>Pterygota</taxon>
        <taxon>Neoptera</taxon>
        <taxon>Endopterygota</taxon>
        <taxon>Coleoptera</taxon>
        <taxon>Polyphaga</taxon>
        <taxon>Cucujiformia</taxon>
        <taxon>Tenebrionidae</taxon>
        <taxon>Zophobas</taxon>
    </lineage>
</organism>
<evidence type="ECO:0000256" key="4">
    <source>
        <dbReference type="ARBA" id="ARBA00006759"/>
    </source>
</evidence>
<reference evidence="11" key="1">
    <citation type="journal article" date="2023" name="G3 (Bethesda)">
        <title>Whole genome assemblies of Zophobas morio and Tenebrio molitor.</title>
        <authorList>
            <person name="Kaur S."/>
            <person name="Stinson S.A."/>
            <person name="diCenzo G.C."/>
        </authorList>
    </citation>
    <scope>NUCLEOTIDE SEQUENCE</scope>
    <source>
        <strain evidence="11">QUZm001</strain>
    </source>
</reference>
<evidence type="ECO:0000256" key="9">
    <source>
        <dbReference type="ARBA" id="ARBA00031044"/>
    </source>
</evidence>
<protein>
    <recommendedName>
        <fullName evidence="5">hydroxyacylglutathione hydrolase</fullName>
        <ecNumber evidence="5">3.1.2.6</ecNumber>
    </recommendedName>
    <alternativeName>
        <fullName evidence="9">Glyoxalase II</fullName>
    </alternativeName>
</protein>
<dbReference type="InterPro" id="IPR001279">
    <property type="entry name" value="Metallo-B-lactamas"/>
</dbReference>
<dbReference type="SUPFAM" id="SSF56281">
    <property type="entry name" value="Metallo-hydrolase/oxidoreductase"/>
    <property type="match status" value="1"/>
</dbReference>
<evidence type="ECO:0000256" key="3">
    <source>
        <dbReference type="ARBA" id="ARBA00004963"/>
    </source>
</evidence>
<dbReference type="SMART" id="SM00849">
    <property type="entry name" value="Lactamase_B"/>
    <property type="match status" value="1"/>
</dbReference>
<sequence>MYTSWYRWGTGGDTLLAMFQVVPVPVLEDNYAYLVIDESTKETAVVDCVEPTKVIKEVKKRSAKICMILTTHSHFDHAGGNKEMLTLLNNDNIPVYGGFNDFVDSVTREVKQDDQIDLGSDTLIKVLYTPCHTQGHVCYHVSSCGNFNSGTPEQMYEALYHKLGKLPEATEVYVGHEYTVKNIRFAFTVDPNNVVLKDKFKWAVSQRERGLPTVPSTIGCEKKTNPFMRVNEKAIREAAGQTDPIKVNVQLNFS</sequence>
<dbReference type="EMBL" id="JALNTZ010000472">
    <property type="protein sequence ID" value="KAJ3634464.1"/>
    <property type="molecule type" value="Genomic_DNA"/>
</dbReference>
<evidence type="ECO:0000256" key="1">
    <source>
        <dbReference type="ARBA" id="ARBA00001623"/>
    </source>
</evidence>
<evidence type="ECO:0000256" key="6">
    <source>
        <dbReference type="ARBA" id="ARBA00022723"/>
    </source>
</evidence>
<proteinExistence type="inferred from homology"/>
<dbReference type="AlphaFoldDB" id="A0AA38HJ86"/>
<keyword evidence="8" id="KW-0862">Zinc</keyword>
<dbReference type="Pfam" id="PF16123">
    <property type="entry name" value="HAGH_C"/>
    <property type="match status" value="1"/>
</dbReference>
<dbReference type="Proteomes" id="UP001168821">
    <property type="component" value="Unassembled WGS sequence"/>
</dbReference>
<dbReference type="EC" id="3.1.2.6" evidence="5"/>
<dbReference type="GO" id="GO:0031123">
    <property type="term" value="P:RNA 3'-end processing"/>
    <property type="evidence" value="ECO:0007669"/>
    <property type="project" value="UniProtKB-ARBA"/>
</dbReference>
<dbReference type="Gene3D" id="3.60.15.10">
    <property type="entry name" value="Ribonuclease Z/Hydroxyacylglutathione hydrolase-like"/>
    <property type="match status" value="1"/>
</dbReference>
<evidence type="ECO:0000256" key="7">
    <source>
        <dbReference type="ARBA" id="ARBA00022801"/>
    </source>
</evidence>